<evidence type="ECO:0000313" key="2">
    <source>
        <dbReference type="Proteomes" id="UP001597472"/>
    </source>
</evidence>
<proteinExistence type="predicted"/>
<accession>A0ABW5KU98</accession>
<gene>
    <name evidence="1" type="ORF">ACFSQP_11960</name>
</gene>
<dbReference type="EMBL" id="JBHULS010000006">
    <property type="protein sequence ID" value="MFD2552527.1"/>
    <property type="molecule type" value="Genomic_DNA"/>
</dbReference>
<organism evidence="1 2">
    <name type="scientific">Bizionia sediminis</name>
    <dbReference type="NCBI Taxonomy" id="1737064"/>
    <lineage>
        <taxon>Bacteria</taxon>
        <taxon>Pseudomonadati</taxon>
        <taxon>Bacteroidota</taxon>
        <taxon>Flavobacteriia</taxon>
        <taxon>Flavobacteriales</taxon>
        <taxon>Flavobacteriaceae</taxon>
        <taxon>Bizionia</taxon>
    </lineage>
</organism>
<evidence type="ECO:0000313" key="1">
    <source>
        <dbReference type="EMBL" id="MFD2552527.1"/>
    </source>
</evidence>
<dbReference type="Proteomes" id="UP001597472">
    <property type="component" value="Unassembled WGS sequence"/>
</dbReference>
<protein>
    <submittedName>
        <fullName evidence="1">Uncharacterized protein</fullName>
    </submittedName>
</protein>
<dbReference type="RefSeq" id="WP_376894815.1">
    <property type="nucleotide sequence ID" value="NZ_JBHULS010000006.1"/>
</dbReference>
<name>A0ABW5KU98_9FLAO</name>
<sequence length="124" mass="14664">MKQFFLILFLLIHLLSFSQEFEKKYLDINKNEITEKQFYKQKDYNINLDVFIQSDSLIIGMLVRRKNQGKLDNTQLKQLTEYLSRISGEEIDSSKTLVINYLSSTPKTPYFGKKLNGRFLKTII</sequence>
<comment type="caution">
    <text evidence="1">The sequence shown here is derived from an EMBL/GenBank/DDBJ whole genome shotgun (WGS) entry which is preliminary data.</text>
</comment>
<keyword evidence="2" id="KW-1185">Reference proteome</keyword>
<reference evidence="2" key="1">
    <citation type="journal article" date="2019" name="Int. J. Syst. Evol. Microbiol.">
        <title>The Global Catalogue of Microorganisms (GCM) 10K type strain sequencing project: providing services to taxonomists for standard genome sequencing and annotation.</title>
        <authorList>
            <consortium name="The Broad Institute Genomics Platform"/>
            <consortium name="The Broad Institute Genome Sequencing Center for Infectious Disease"/>
            <person name="Wu L."/>
            <person name="Ma J."/>
        </authorList>
    </citation>
    <scope>NUCLEOTIDE SEQUENCE [LARGE SCALE GENOMIC DNA]</scope>
    <source>
        <strain evidence="2">KCTC 42587</strain>
    </source>
</reference>